<organism evidence="1 2">
    <name type="scientific">Meloidogyne javanica</name>
    <name type="common">Root-knot nematode worm</name>
    <dbReference type="NCBI Taxonomy" id="6303"/>
    <lineage>
        <taxon>Eukaryota</taxon>
        <taxon>Metazoa</taxon>
        <taxon>Ecdysozoa</taxon>
        <taxon>Nematoda</taxon>
        <taxon>Chromadorea</taxon>
        <taxon>Rhabditida</taxon>
        <taxon>Tylenchina</taxon>
        <taxon>Tylenchomorpha</taxon>
        <taxon>Tylenchoidea</taxon>
        <taxon>Meloidogynidae</taxon>
        <taxon>Meloidogyninae</taxon>
        <taxon>Meloidogyne</taxon>
        <taxon>Meloidogyne incognita group</taxon>
    </lineage>
</organism>
<sequence>MLSAPYHKVTIFVDELVDNKGKTIINVGDNVDIAEALNAHYKDYYYLDGKCSDINGSYTTHPIVNSSNP</sequence>
<dbReference type="AlphaFoldDB" id="A0A915MEM6"/>
<accession>A0A915MEM6</accession>
<reference evidence="2" key="1">
    <citation type="submission" date="2022-11" db="UniProtKB">
        <authorList>
            <consortium name="WormBaseParasite"/>
        </authorList>
    </citation>
    <scope>IDENTIFICATION</scope>
</reference>
<dbReference type="Proteomes" id="UP000887561">
    <property type="component" value="Unplaced"/>
</dbReference>
<evidence type="ECO:0000313" key="2">
    <source>
        <dbReference type="WBParaSite" id="scaffold3519_cov225.g6762"/>
    </source>
</evidence>
<protein>
    <submittedName>
        <fullName evidence="2">Uncharacterized protein</fullName>
    </submittedName>
</protein>
<dbReference type="WBParaSite" id="scaffold3519_cov225.g6762">
    <property type="protein sequence ID" value="scaffold3519_cov225.g6762"/>
    <property type="gene ID" value="scaffold3519_cov225.g6762"/>
</dbReference>
<evidence type="ECO:0000313" key="1">
    <source>
        <dbReference type="Proteomes" id="UP000887561"/>
    </source>
</evidence>
<keyword evidence="1" id="KW-1185">Reference proteome</keyword>
<name>A0A915MEM6_MELJA</name>
<proteinExistence type="predicted"/>